<dbReference type="OMA" id="HKQKLFR"/>
<dbReference type="GO" id="GO:0030118">
    <property type="term" value="C:clathrin coat"/>
    <property type="evidence" value="ECO:0007669"/>
    <property type="project" value="Ensembl"/>
</dbReference>
<dbReference type="STRING" id="13616.ENSMODP00000056128"/>
<reference evidence="18" key="2">
    <citation type="submission" date="2025-08" db="UniProtKB">
        <authorList>
            <consortium name="Ensembl"/>
        </authorList>
    </citation>
    <scope>IDENTIFICATION</scope>
</reference>
<evidence type="ECO:0000256" key="7">
    <source>
        <dbReference type="ARBA" id="ARBA00022882"/>
    </source>
</evidence>
<evidence type="ECO:0000259" key="16">
    <source>
        <dbReference type="Pfam" id="PF00520"/>
    </source>
</evidence>
<dbReference type="GO" id="GO:0008076">
    <property type="term" value="C:voltage-gated potassium channel complex"/>
    <property type="evidence" value="ECO:0000318"/>
    <property type="project" value="GO_Central"/>
</dbReference>
<dbReference type="Proteomes" id="UP000002280">
    <property type="component" value="Chromosome 2"/>
</dbReference>
<dbReference type="GO" id="GO:0005249">
    <property type="term" value="F:voltage-gated potassium channel activity"/>
    <property type="evidence" value="ECO:0000318"/>
    <property type="project" value="GO_Central"/>
</dbReference>
<evidence type="ECO:0000313" key="18">
    <source>
        <dbReference type="Ensembl" id="ENSMODP00000056128.1"/>
    </source>
</evidence>
<keyword evidence="5 15" id="KW-0812">Transmembrane</keyword>
<dbReference type="Gene3D" id="6.10.140.1910">
    <property type="match status" value="2"/>
</dbReference>
<feature type="region of interest" description="Disordered" evidence="14">
    <location>
        <begin position="555"/>
        <end position="576"/>
    </location>
</feature>
<keyword evidence="6" id="KW-0631">Potassium channel</keyword>
<evidence type="ECO:0000256" key="6">
    <source>
        <dbReference type="ARBA" id="ARBA00022826"/>
    </source>
</evidence>
<feature type="region of interest" description="Disordered" evidence="14">
    <location>
        <begin position="320"/>
        <end position="364"/>
    </location>
</feature>
<feature type="transmembrane region" description="Helical" evidence="15">
    <location>
        <begin position="216"/>
        <end position="242"/>
    </location>
</feature>
<evidence type="ECO:0000256" key="8">
    <source>
        <dbReference type="ARBA" id="ARBA00022958"/>
    </source>
</evidence>
<feature type="transmembrane region" description="Helical" evidence="15">
    <location>
        <begin position="23"/>
        <end position="39"/>
    </location>
</feature>
<dbReference type="FunFam" id="1.20.120.350:FF:000017">
    <property type="entry name" value="potassium voltage-gated channel subfamily KQT member 1"/>
    <property type="match status" value="1"/>
</dbReference>
<accession>A0A5F8H836</accession>
<feature type="transmembrane region" description="Helical" evidence="15">
    <location>
        <begin position="159"/>
        <end position="177"/>
    </location>
</feature>
<dbReference type="InterPro" id="IPR013821">
    <property type="entry name" value="K_chnl_volt-dep_KCNQ_C"/>
</dbReference>
<comment type="catalytic activity">
    <reaction evidence="13">
        <text>K(+)(in) = K(+)(out)</text>
        <dbReference type="Rhea" id="RHEA:29463"/>
        <dbReference type="ChEBI" id="CHEBI:29103"/>
    </reaction>
</comment>
<feature type="compositionally biased region" description="Polar residues" evidence="14">
    <location>
        <begin position="331"/>
        <end position="340"/>
    </location>
</feature>
<dbReference type="Pfam" id="PF03520">
    <property type="entry name" value="KCNQ_channel"/>
    <property type="match status" value="1"/>
</dbReference>
<keyword evidence="4" id="KW-0633">Potassium transport</keyword>
<evidence type="ECO:0000256" key="5">
    <source>
        <dbReference type="ARBA" id="ARBA00022692"/>
    </source>
</evidence>
<feature type="compositionally biased region" description="Polar residues" evidence="14">
    <location>
        <begin position="802"/>
        <end position="814"/>
    </location>
</feature>
<organism evidence="18 19">
    <name type="scientific">Monodelphis domestica</name>
    <name type="common">Gray short-tailed opossum</name>
    <dbReference type="NCBI Taxonomy" id="13616"/>
    <lineage>
        <taxon>Eukaryota</taxon>
        <taxon>Metazoa</taxon>
        <taxon>Chordata</taxon>
        <taxon>Craniata</taxon>
        <taxon>Vertebrata</taxon>
        <taxon>Euteleostomi</taxon>
        <taxon>Mammalia</taxon>
        <taxon>Metatheria</taxon>
        <taxon>Didelphimorphia</taxon>
        <taxon>Didelphidae</taxon>
        <taxon>Monodelphis</taxon>
    </lineage>
</organism>
<feature type="transmembrane region" description="Helical" evidence="15">
    <location>
        <begin position="91"/>
        <end position="109"/>
    </location>
</feature>
<keyword evidence="19" id="KW-1185">Reference proteome</keyword>
<dbReference type="Bgee" id="ENSMODG00000018548">
    <property type="expression patterns" value="Expressed in skeletal muscle tissue and 10 other cell types or tissues"/>
</dbReference>
<dbReference type="PRINTS" id="PR00169">
    <property type="entry name" value="KCHANNEL"/>
</dbReference>
<dbReference type="Pfam" id="PF00520">
    <property type="entry name" value="Ion_trans"/>
    <property type="match status" value="1"/>
</dbReference>
<evidence type="ECO:0000256" key="9">
    <source>
        <dbReference type="ARBA" id="ARBA00022989"/>
    </source>
</evidence>
<evidence type="ECO:0000256" key="10">
    <source>
        <dbReference type="ARBA" id="ARBA00023065"/>
    </source>
</evidence>
<dbReference type="InterPro" id="IPR003937">
    <property type="entry name" value="K_chnl_volt-dep_KCNQ"/>
</dbReference>
<dbReference type="GeneTree" id="ENSGT00940000155933"/>
<evidence type="ECO:0000256" key="3">
    <source>
        <dbReference type="ARBA" id="ARBA00022475"/>
    </source>
</evidence>
<evidence type="ECO:0000313" key="19">
    <source>
        <dbReference type="Proteomes" id="UP000002280"/>
    </source>
</evidence>
<feature type="compositionally biased region" description="Polar residues" evidence="14">
    <location>
        <begin position="349"/>
        <end position="364"/>
    </location>
</feature>
<feature type="transmembrane region" description="Helical" evidence="15">
    <location>
        <begin position="45"/>
        <end position="70"/>
    </location>
</feature>
<feature type="domain" description="Ion transport" evidence="16">
    <location>
        <begin position="23"/>
        <end position="245"/>
    </location>
</feature>
<gene>
    <name evidence="18" type="primary">KCNQ5</name>
</gene>
<dbReference type="InParanoid" id="A0A5F8H836"/>
<dbReference type="GO" id="GO:0071805">
    <property type="term" value="P:potassium ion transmembrane transport"/>
    <property type="evidence" value="ECO:0000318"/>
    <property type="project" value="GO_Central"/>
</dbReference>
<keyword evidence="12" id="KW-0407">Ion channel</keyword>
<keyword evidence="10" id="KW-0406">Ion transport</keyword>
<evidence type="ECO:0000256" key="15">
    <source>
        <dbReference type="SAM" id="Phobius"/>
    </source>
</evidence>
<evidence type="ECO:0000256" key="1">
    <source>
        <dbReference type="ARBA" id="ARBA00004651"/>
    </source>
</evidence>
<keyword evidence="7" id="KW-0851">Voltage-gated channel</keyword>
<dbReference type="PRINTS" id="PR01459">
    <property type="entry name" value="KCNQCHANNEL"/>
</dbReference>
<reference evidence="18 19" key="1">
    <citation type="journal article" date="2007" name="Nature">
        <title>Genome of the marsupial Monodelphis domestica reveals innovation in non-coding sequences.</title>
        <authorList>
            <person name="Mikkelsen T.S."/>
            <person name="Wakefield M.J."/>
            <person name="Aken B."/>
            <person name="Amemiya C.T."/>
            <person name="Chang J.L."/>
            <person name="Duke S."/>
            <person name="Garber M."/>
            <person name="Gentles A.J."/>
            <person name="Goodstadt L."/>
            <person name="Heger A."/>
            <person name="Jurka J."/>
            <person name="Kamal M."/>
            <person name="Mauceli E."/>
            <person name="Searle S.M."/>
            <person name="Sharpe T."/>
            <person name="Baker M.L."/>
            <person name="Batzer M.A."/>
            <person name="Benos P.V."/>
            <person name="Belov K."/>
            <person name="Clamp M."/>
            <person name="Cook A."/>
            <person name="Cuff J."/>
            <person name="Das R."/>
            <person name="Davidow L."/>
            <person name="Deakin J.E."/>
            <person name="Fazzari M.J."/>
            <person name="Glass J.L."/>
            <person name="Grabherr M."/>
            <person name="Greally J.M."/>
            <person name="Gu W."/>
            <person name="Hore T.A."/>
            <person name="Huttley G.A."/>
            <person name="Kleber M."/>
            <person name="Jirtle R.L."/>
            <person name="Koina E."/>
            <person name="Lee J.T."/>
            <person name="Mahony S."/>
            <person name="Marra M.A."/>
            <person name="Miller R.D."/>
            <person name="Nicholls R.D."/>
            <person name="Oda M."/>
            <person name="Papenfuss A.T."/>
            <person name="Parra Z.E."/>
            <person name="Pollock D.D."/>
            <person name="Ray D.A."/>
            <person name="Schein J.E."/>
            <person name="Speed T.P."/>
            <person name="Thompson K."/>
            <person name="VandeBerg J.L."/>
            <person name="Wade C.M."/>
            <person name="Walker J.A."/>
            <person name="Waters P.D."/>
            <person name="Webber C."/>
            <person name="Weidman J.R."/>
            <person name="Xie X."/>
            <person name="Zody M.C."/>
            <person name="Baldwin J."/>
            <person name="Abdouelleil A."/>
            <person name="Abdulkadir J."/>
            <person name="Abebe A."/>
            <person name="Abera B."/>
            <person name="Abreu J."/>
            <person name="Acer S.C."/>
            <person name="Aftuck L."/>
            <person name="Alexander A."/>
            <person name="An P."/>
            <person name="Anderson E."/>
            <person name="Anderson S."/>
            <person name="Arachi H."/>
            <person name="Azer M."/>
            <person name="Bachantsang P."/>
            <person name="Barry A."/>
            <person name="Bayul T."/>
            <person name="Berlin A."/>
            <person name="Bessette D."/>
            <person name="Bloom T."/>
            <person name="Bloom T."/>
            <person name="Boguslavskiy L."/>
            <person name="Bonnet C."/>
            <person name="Boukhgalter B."/>
            <person name="Bourzgui I."/>
            <person name="Brown A."/>
            <person name="Cahill P."/>
            <person name="Channer S."/>
            <person name="Cheshatsang Y."/>
            <person name="Chuda L."/>
            <person name="Citroen M."/>
            <person name="Collymore A."/>
            <person name="Cooke P."/>
            <person name="Costello M."/>
            <person name="D'Aco K."/>
            <person name="Daza R."/>
            <person name="De Haan G."/>
            <person name="DeGray S."/>
            <person name="DeMaso C."/>
            <person name="Dhargay N."/>
            <person name="Dooley K."/>
            <person name="Dooley E."/>
            <person name="Doricent M."/>
            <person name="Dorje P."/>
            <person name="Dorjee K."/>
            <person name="Dupes A."/>
            <person name="Elong R."/>
            <person name="Falk J."/>
            <person name="Farina A."/>
            <person name="Faro S."/>
            <person name="Ferguson D."/>
            <person name="Fisher S."/>
            <person name="Foley C.D."/>
            <person name="Franke A."/>
            <person name="Friedrich D."/>
            <person name="Gadbois L."/>
            <person name="Gearin G."/>
            <person name="Gearin C.R."/>
            <person name="Giannoukos G."/>
            <person name="Goode T."/>
            <person name="Graham J."/>
            <person name="Grandbois E."/>
            <person name="Grewal S."/>
            <person name="Gyaltsen K."/>
            <person name="Hafez N."/>
            <person name="Hagos B."/>
            <person name="Hall J."/>
            <person name="Henson C."/>
            <person name="Hollinger A."/>
            <person name="Honan T."/>
            <person name="Huard M.D."/>
            <person name="Hughes L."/>
            <person name="Hurhula B."/>
            <person name="Husby M.E."/>
            <person name="Kamat A."/>
            <person name="Kanga B."/>
            <person name="Kashin S."/>
            <person name="Khazanovich D."/>
            <person name="Kisner P."/>
            <person name="Lance K."/>
            <person name="Lara M."/>
            <person name="Lee W."/>
            <person name="Lennon N."/>
            <person name="Letendre F."/>
            <person name="LeVine R."/>
            <person name="Lipovsky A."/>
            <person name="Liu X."/>
            <person name="Liu J."/>
            <person name="Liu S."/>
            <person name="Lokyitsang T."/>
            <person name="Lokyitsang Y."/>
            <person name="Lubonja R."/>
            <person name="Lui A."/>
            <person name="MacDonald P."/>
            <person name="Magnisalis V."/>
            <person name="Maru K."/>
            <person name="Matthews C."/>
            <person name="McCusker W."/>
            <person name="McDonough S."/>
            <person name="Mehta T."/>
            <person name="Meldrim J."/>
            <person name="Meneus L."/>
            <person name="Mihai O."/>
            <person name="Mihalev A."/>
            <person name="Mihova T."/>
            <person name="Mittelman R."/>
            <person name="Mlenga V."/>
            <person name="Montmayeur A."/>
            <person name="Mulrain L."/>
            <person name="Navidi A."/>
            <person name="Naylor J."/>
            <person name="Negash T."/>
            <person name="Nguyen T."/>
            <person name="Nguyen N."/>
            <person name="Nicol R."/>
            <person name="Norbu C."/>
            <person name="Norbu N."/>
            <person name="Novod N."/>
            <person name="O'Neill B."/>
            <person name="Osman S."/>
            <person name="Markiewicz E."/>
            <person name="Oyono O.L."/>
            <person name="Patti C."/>
            <person name="Phunkhang P."/>
            <person name="Pierre F."/>
            <person name="Priest M."/>
            <person name="Raghuraman S."/>
            <person name="Rege F."/>
            <person name="Reyes R."/>
            <person name="Rise C."/>
            <person name="Rogov P."/>
            <person name="Ross K."/>
            <person name="Ryan E."/>
            <person name="Settipalli S."/>
            <person name="Shea T."/>
            <person name="Sherpa N."/>
            <person name="Shi L."/>
            <person name="Shih D."/>
            <person name="Sparrow T."/>
            <person name="Spaulding J."/>
            <person name="Stalker J."/>
            <person name="Stange-Thomann N."/>
            <person name="Stavropoulos S."/>
            <person name="Stone C."/>
            <person name="Strader C."/>
            <person name="Tesfaye S."/>
            <person name="Thomson T."/>
            <person name="Thoulutsang Y."/>
            <person name="Thoulutsang D."/>
            <person name="Topham K."/>
            <person name="Topping I."/>
            <person name="Tsamla T."/>
            <person name="Vassiliev H."/>
            <person name="Vo A."/>
            <person name="Wangchuk T."/>
            <person name="Wangdi T."/>
            <person name="Weiand M."/>
            <person name="Wilkinson J."/>
            <person name="Wilson A."/>
            <person name="Yadav S."/>
            <person name="Young G."/>
            <person name="Yu Q."/>
            <person name="Zembek L."/>
            <person name="Zhong D."/>
            <person name="Zimmer A."/>
            <person name="Zwirko Z."/>
            <person name="Jaffe D.B."/>
            <person name="Alvarez P."/>
            <person name="Brockman W."/>
            <person name="Butler J."/>
            <person name="Chin C."/>
            <person name="Gnerre S."/>
            <person name="MacCallum I."/>
            <person name="Graves J.A."/>
            <person name="Ponting C.P."/>
            <person name="Breen M."/>
            <person name="Samollow P.B."/>
            <person name="Lander E.S."/>
            <person name="Lindblad-Toh K."/>
        </authorList>
    </citation>
    <scope>NUCLEOTIDE SEQUENCE [LARGE SCALE GENOMIC DNA]</scope>
</reference>
<keyword evidence="9 15" id="KW-1133">Transmembrane helix</keyword>
<keyword evidence="2" id="KW-0813">Transport</keyword>
<sequence length="832" mass="92885">MLFFCRRIVQIEHFANYQVSKEIFLLVFGCLILSVFSTIPEHTKLASSCLLILEFVMIVVFGLEFIIRIWSAGCCCRYRGWQGRLRFARKPFCVIDTIVLIASIAVVSAKTQGNIFATSALRSLRFLQILRMVRMDRRGGTWKLLGSVVYAHSKELITAWYIGFLVLIFSSFLVYLVEKDENKEFSTYADALWWGTITLTTIGYGDKTPLTWLGRLLSAGFALLGISFFALPAGILGSGFALKVQEQHRQKHFEKRRNPAANLIQCVWRSYAADEKSVSIATWKPHLKALHTCSPTNKLCSNKQKLFKMYTSRKHSQKLSFKERVRMASPRGQSIKSRQASVGDRRSPSTDITAESSPTKVQKSWSFNDRTRFRPSLRLKSSQPKPVIDADTALGTDDVYDEKGCQCDVSVEDLTPPLKTVIRAIRIMKFHVAKRKFKETLRPYDVKDVIEQYSAGHLDMLCRIKSLQTRVDQILGKGQITSDKKSREKNTAELETADDLSMLGRVVKVEKQVQSIESKLDCLLDIYQQVLRKGSASALTLASFQIPPFECEQTSDYQSPVDSKDLPSSAQNSGCLSRSASANISRGLQFILTPNEFSTQTFYALSPTMHSQATPVPMSQSDGPAMVVTNNITNQIHQVTKPVAPTTLQIPPLPAIKHIPKPEPLQMNPATMQESISDVTACLVASKESVPSSTQSNPTKDRSLRKSFDMGGETLLSVRPPVQKDLGKSLSVQNLIRSTEELNVQLSGSDSGGSRGSQEFYPKWRESTLFITDEEVGLEETETETFDSISQPAKETAFPSDSLRTGMSRSSQSICKAGESPDVLSLPHVKLK</sequence>
<proteinExistence type="predicted"/>
<feature type="region of interest" description="Disordered" evidence="14">
    <location>
        <begin position="783"/>
        <end position="819"/>
    </location>
</feature>
<feature type="region of interest" description="Disordered" evidence="14">
    <location>
        <begin position="687"/>
        <end position="706"/>
    </location>
</feature>
<evidence type="ECO:0000256" key="2">
    <source>
        <dbReference type="ARBA" id="ARBA00022448"/>
    </source>
</evidence>
<dbReference type="FunFam" id="1.10.287.70:FF:000016">
    <property type="entry name" value="Putative potassium voltage-gated channel subfamily KQT member 2"/>
    <property type="match status" value="1"/>
</dbReference>
<evidence type="ECO:0000256" key="13">
    <source>
        <dbReference type="ARBA" id="ARBA00034430"/>
    </source>
</evidence>
<evidence type="ECO:0000256" key="4">
    <source>
        <dbReference type="ARBA" id="ARBA00022538"/>
    </source>
</evidence>
<feature type="domain" description="Potassium channel voltage dependent KCNQ C-terminal" evidence="17">
    <location>
        <begin position="347"/>
        <end position="534"/>
    </location>
</feature>
<reference evidence="18" key="3">
    <citation type="submission" date="2025-09" db="UniProtKB">
        <authorList>
            <consortium name="Ensembl"/>
        </authorList>
    </citation>
    <scope>IDENTIFICATION</scope>
</reference>
<evidence type="ECO:0000256" key="12">
    <source>
        <dbReference type="ARBA" id="ARBA00023303"/>
    </source>
</evidence>
<keyword evidence="3" id="KW-1003">Cell membrane</keyword>
<name>A0A5F8H836_MONDO</name>
<dbReference type="AlphaFoldDB" id="A0A5F8H836"/>
<keyword evidence="8" id="KW-0630">Potassium</keyword>
<feature type="compositionally biased region" description="Polar residues" evidence="14">
    <location>
        <begin position="689"/>
        <end position="698"/>
    </location>
</feature>
<dbReference type="Ensembl" id="ENSMODT00000068278.1">
    <property type="protein sequence ID" value="ENSMODP00000056128.1"/>
    <property type="gene ID" value="ENSMODG00000018548.4"/>
</dbReference>
<dbReference type="PANTHER" id="PTHR47735">
    <property type="entry name" value="POTASSIUM VOLTAGE-GATED CHANNEL SUBFAMILY KQT MEMBER 4"/>
    <property type="match status" value="1"/>
</dbReference>
<keyword evidence="11 15" id="KW-0472">Membrane</keyword>
<dbReference type="SUPFAM" id="SSF81324">
    <property type="entry name" value="Voltage-gated potassium channels"/>
    <property type="match status" value="1"/>
</dbReference>
<dbReference type="FunCoup" id="A0A5F8H836">
    <property type="interactions" value="96"/>
</dbReference>
<dbReference type="PANTHER" id="PTHR47735:SF8">
    <property type="entry name" value="POTASSIUM VOLTAGE-GATED CHANNEL SUBFAMILY KQT MEMBER 5"/>
    <property type="match status" value="1"/>
</dbReference>
<dbReference type="InterPro" id="IPR005821">
    <property type="entry name" value="Ion_trans_dom"/>
</dbReference>
<evidence type="ECO:0000256" key="11">
    <source>
        <dbReference type="ARBA" id="ARBA00023136"/>
    </source>
</evidence>
<comment type="subcellular location">
    <subcellularLocation>
        <location evidence="1">Cell membrane</location>
        <topology evidence="1">Multi-pass membrane protein</topology>
    </subcellularLocation>
</comment>
<evidence type="ECO:0000256" key="14">
    <source>
        <dbReference type="SAM" id="MobiDB-lite"/>
    </source>
</evidence>
<protein>
    <submittedName>
        <fullName evidence="18">Potassium voltage-gated channel subfamily Q member 5</fullName>
    </submittedName>
</protein>
<evidence type="ECO:0000259" key="17">
    <source>
        <dbReference type="Pfam" id="PF03520"/>
    </source>
</evidence>
<dbReference type="Gene3D" id="1.10.287.70">
    <property type="match status" value="1"/>
</dbReference>